<protein>
    <recommendedName>
        <fullName evidence="5">AMP-binding enzyme</fullName>
    </recommendedName>
</protein>
<evidence type="ECO:0000313" key="3">
    <source>
        <dbReference type="EMBL" id="KAB8224577.1"/>
    </source>
</evidence>
<dbReference type="GO" id="GO:0016405">
    <property type="term" value="F:CoA-ligase activity"/>
    <property type="evidence" value="ECO:0007669"/>
    <property type="project" value="TreeGrafter"/>
</dbReference>
<feature type="domain" description="AMP-dependent synthetase/ligase" evidence="1">
    <location>
        <begin position="60"/>
        <end position="419"/>
    </location>
</feature>
<evidence type="ECO:0000259" key="1">
    <source>
        <dbReference type="Pfam" id="PF00501"/>
    </source>
</evidence>
<dbReference type="PANTHER" id="PTHR24096:SF265">
    <property type="entry name" value="ENZYME, PUTATIVE (AFU_ORTHOLOGUE AFUA_5G14270)-RELATED"/>
    <property type="match status" value="1"/>
</dbReference>
<keyword evidence="4" id="KW-1185">Reference proteome</keyword>
<dbReference type="PANTHER" id="PTHR24096">
    <property type="entry name" value="LONG-CHAIN-FATTY-ACID--COA LIGASE"/>
    <property type="match status" value="1"/>
</dbReference>
<evidence type="ECO:0000313" key="4">
    <source>
        <dbReference type="Proteomes" id="UP000326799"/>
    </source>
</evidence>
<dbReference type="AlphaFoldDB" id="A0A5N6F4J0"/>
<gene>
    <name evidence="3" type="ORF">BDV33DRAFT_233487</name>
</gene>
<evidence type="ECO:0008006" key="5">
    <source>
        <dbReference type="Google" id="ProtNLM"/>
    </source>
</evidence>
<feature type="domain" description="AMP-binding enzyme C-terminal" evidence="2">
    <location>
        <begin position="471"/>
        <end position="550"/>
    </location>
</feature>
<dbReference type="InterPro" id="IPR045851">
    <property type="entry name" value="AMP-bd_C_sf"/>
</dbReference>
<reference evidence="3 4" key="1">
    <citation type="submission" date="2019-04" db="EMBL/GenBank/DDBJ databases">
        <title>Fungal friends and foes A comparative genomics study of 23 Aspergillus species from section Flavi.</title>
        <authorList>
            <consortium name="DOE Joint Genome Institute"/>
            <person name="Kjaerbolling I."/>
            <person name="Vesth T.C."/>
            <person name="Frisvad J.C."/>
            <person name="Nybo J.L."/>
            <person name="Theobald S."/>
            <person name="Kildgaard S."/>
            <person name="Petersen T.I."/>
            <person name="Kuo A."/>
            <person name="Sato A."/>
            <person name="Lyhne E.K."/>
            <person name="Kogle M.E."/>
            <person name="Wiebenga A."/>
            <person name="Kun R.S."/>
            <person name="Lubbers R.J."/>
            <person name="Makela M.R."/>
            <person name="Barry K."/>
            <person name="Chovatia M."/>
            <person name="Clum A."/>
            <person name="Daum C."/>
            <person name="Haridas S."/>
            <person name="He G."/>
            <person name="LaButti K."/>
            <person name="Lipzen A."/>
            <person name="Mondo S."/>
            <person name="Pangilinan J."/>
            <person name="Riley R."/>
            <person name="Salamov A."/>
            <person name="Simmons B.A."/>
            <person name="Magnuson J.K."/>
            <person name="Henrissat B."/>
            <person name="Mortensen U.H."/>
            <person name="Larsen T.O."/>
            <person name="De vries R.P."/>
            <person name="Grigoriev I.V."/>
            <person name="Machida M."/>
            <person name="Baker S.E."/>
            <person name="Andersen M.R."/>
        </authorList>
    </citation>
    <scope>NUCLEOTIDE SEQUENCE [LARGE SCALE GENOMIC DNA]</scope>
    <source>
        <strain evidence="3 4">CBS 126849</strain>
    </source>
</reference>
<name>A0A5N6F4J0_9EURO</name>
<proteinExistence type="predicted"/>
<evidence type="ECO:0000259" key="2">
    <source>
        <dbReference type="Pfam" id="PF13193"/>
    </source>
</evidence>
<dbReference type="Proteomes" id="UP000326799">
    <property type="component" value="Unassembled WGS sequence"/>
</dbReference>
<dbReference type="EMBL" id="ML733399">
    <property type="protein sequence ID" value="KAB8224577.1"/>
    <property type="molecule type" value="Genomic_DNA"/>
</dbReference>
<dbReference type="InterPro" id="IPR042099">
    <property type="entry name" value="ANL_N_sf"/>
</dbReference>
<dbReference type="GO" id="GO:0019748">
    <property type="term" value="P:secondary metabolic process"/>
    <property type="evidence" value="ECO:0007669"/>
    <property type="project" value="TreeGrafter"/>
</dbReference>
<sequence length="572" mass="63333">MARVMPGYWSYKKHIWDSPQLDFPSVRHTRNIREWQWMNCHPFSASLPCGDGPITWIYIDASDSSRSISYNQAKVIVRKLIAGLRAWGVQKGDCVAIHSFNDIYYSMLVLAINGAGGVYTGTNPSYTPMELGHHIRASHAKFIISEPEIIAPIQAAMKETGIPESNLLVFDVQGQTVPAGLKSWKGLFSAGEEDWVRFDDLKTSEETAAARLFSSGTTGLPKATTLTHRNFIAQHELVFEIEKRPYQIRRLMALPMFHAAAAPSTHWSPLKGGHVVHVMRRFDLIGFITNVEKYQITDLAVVPPIAVALVMSPQVQERPYLKSVRVASCGAAPLSKEVQEKLRVMLADGAPCTQVWGMTETCCIATRFGAYEQDDTGSVGRLIPNVEAKLVDDDGNNISAYGVRGEICVRGPTVTPGYFENAAANASSFDQDGWYHTGDIAYCDKDTQKWYIVDRKKELIKVRGFQVAPPELEAVLLSHPLIVDAAVIGLSGVLPDSELPRAYVTRRPGAGDKLTEKEVQEYLGQRLAKYKALTGGVKFMDAIPKNASGKILKRVLREEAQKEVKAGFRPKL</sequence>
<dbReference type="Pfam" id="PF13193">
    <property type="entry name" value="AMP-binding_C"/>
    <property type="match status" value="1"/>
</dbReference>
<organism evidence="3 4">
    <name type="scientific">Aspergillus novoparasiticus</name>
    <dbReference type="NCBI Taxonomy" id="986946"/>
    <lineage>
        <taxon>Eukaryota</taxon>
        <taxon>Fungi</taxon>
        <taxon>Dikarya</taxon>
        <taxon>Ascomycota</taxon>
        <taxon>Pezizomycotina</taxon>
        <taxon>Eurotiomycetes</taxon>
        <taxon>Eurotiomycetidae</taxon>
        <taxon>Eurotiales</taxon>
        <taxon>Aspergillaceae</taxon>
        <taxon>Aspergillus</taxon>
        <taxon>Aspergillus subgen. Circumdati</taxon>
    </lineage>
</organism>
<dbReference type="Gene3D" id="3.30.300.30">
    <property type="match status" value="1"/>
</dbReference>
<dbReference type="Pfam" id="PF00501">
    <property type="entry name" value="AMP-binding"/>
    <property type="match status" value="1"/>
</dbReference>
<dbReference type="Gene3D" id="3.40.50.12780">
    <property type="entry name" value="N-terminal domain of ligase-like"/>
    <property type="match status" value="1"/>
</dbReference>
<accession>A0A5N6F4J0</accession>
<dbReference type="InterPro" id="IPR000873">
    <property type="entry name" value="AMP-dep_synth/lig_dom"/>
</dbReference>
<dbReference type="CDD" id="cd05911">
    <property type="entry name" value="Firefly_Luc_like"/>
    <property type="match status" value="1"/>
</dbReference>
<dbReference type="InterPro" id="IPR025110">
    <property type="entry name" value="AMP-bd_C"/>
</dbReference>
<dbReference type="SUPFAM" id="SSF56801">
    <property type="entry name" value="Acetyl-CoA synthetase-like"/>
    <property type="match status" value="1"/>
</dbReference>